<dbReference type="OrthoDB" id="5342498at2"/>
<keyword evidence="4" id="KW-0597">Phosphoprotein</keyword>
<evidence type="ECO:0000313" key="16">
    <source>
        <dbReference type="EMBL" id="RXI32932.1"/>
    </source>
</evidence>
<dbReference type="SUPFAM" id="SSF55785">
    <property type="entry name" value="PYP-like sensor domain (PAS domain)"/>
    <property type="match status" value="2"/>
</dbReference>
<keyword evidence="5" id="KW-0808">Transferase</keyword>
<dbReference type="Proteomes" id="UP000290588">
    <property type="component" value="Unassembled WGS sequence"/>
</dbReference>
<dbReference type="InterPro" id="IPR003661">
    <property type="entry name" value="HisK_dim/P_dom"/>
</dbReference>
<evidence type="ECO:0000256" key="8">
    <source>
        <dbReference type="ARBA" id="ARBA00022777"/>
    </source>
</evidence>
<dbReference type="NCBIfam" id="TIGR00229">
    <property type="entry name" value="sensory_box"/>
    <property type="match status" value="1"/>
</dbReference>
<dbReference type="InterPro" id="IPR035965">
    <property type="entry name" value="PAS-like_dom_sf"/>
</dbReference>
<dbReference type="KEGG" id="aell:AELL_0028"/>
<dbReference type="AlphaFoldDB" id="A0A347U4F7"/>
<dbReference type="PROSITE" id="PS50109">
    <property type="entry name" value="HIS_KIN"/>
    <property type="match status" value="1"/>
</dbReference>
<dbReference type="Pfam" id="PF02518">
    <property type="entry name" value="HATPase_c"/>
    <property type="match status" value="1"/>
</dbReference>
<dbReference type="InterPro" id="IPR050351">
    <property type="entry name" value="BphY/WalK/GraS-like"/>
</dbReference>
<evidence type="ECO:0000256" key="12">
    <source>
        <dbReference type="ARBA" id="ARBA00023136"/>
    </source>
</evidence>
<dbReference type="InterPro" id="IPR004358">
    <property type="entry name" value="Sig_transdc_His_kin-like_C"/>
</dbReference>
<feature type="domain" description="Histidine kinase" evidence="13">
    <location>
        <begin position="254"/>
        <end position="472"/>
    </location>
</feature>
<dbReference type="PRINTS" id="PR00344">
    <property type="entry name" value="BCTRLSENSOR"/>
</dbReference>
<comment type="catalytic activity">
    <reaction evidence="1">
        <text>ATP + protein L-histidine = ADP + protein N-phospho-L-histidine.</text>
        <dbReference type="EC" id="2.7.13.3"/>
    </reaction>
</comment>
<evidence type="ECO:0000313" key="15">
    <source>
        <dbReference type="EMBL" id="AXX93735.1"/>
    </source>
</evidence>
<keyword evidence="10" id="KW-1133">Transmembrane helix</keyword>
<evidence type="ECO:0000256" key="4">
    <source>
        <dbReference type="ARBA" id="ARBA00022553"/>
    </source>
</evidence>
<dbReference type="SMART" id="SM00387">
    <property type="entry name" value="HATPase_c"/>
    <property type="match status" value="1"/>
</dbReference>
<dbReference type="CDD" id="cd00130">
    <property type="entry name" value="PAS"/>
    <property type="match status" value="1"/>
</dbReference>
<keyword evidence="12" id="KW-0472">Membrane</keyword>
<dbReference type="Pfam" id="PF13188">
    <property type="entry name" value="PAS_8"/>
    <property type="match status" value="1"/>
</dbReference>
<keyword evidence="9" id="KW-0067">ATP-binding</keyword>
<dbReference type="EMBL" id="CP032097">
    <property type="protein sequence ID" value="AXX93735.1"/>
    <property type="molecule type" value="Genomic_DNA"/>
</dbReference>
<dbReference type="CDD" id="cd00082">
    <property type="entry name" value="HisKA"/>
    <property type="match status" value="1"/>
</dbReference>
<evidence type="ECO:0000256" key="6">
    <source>
        <dbReference type="ARBA" id="ARBA00022692"/>
    </source>
</evidence>
<dbReference type="PANTHER" id="PTHR42878:SF7">
    <property type="entry name" value="SENSOR HISTIDINE KINASE GLRK"/>
    <property type="match status" value="1"/>
</dbReference>
<keyword evidence="6" id="KW-0812">Transmembrane</keyword>
<protein>
    <recommendedName>
        <fullName evidence="3">histidine kinase</fullName>
        <ecNumber evidence="3">2.7.13.3</ecNumber>
    </recommendedName>
</protein>
<evidence type="ECO:0000313" key="18">
    <source>
        <dbReference type="Proteomes" id="UP000290588"/>
    </source>
</evidence>
<evidence type="ECO:0000256" key="10">
    <source>
        <dbReference type="ARBA" id="ARBA00022989"/>
    </source>
</evidence>
<evidence type="ECO:0000256" key="2">
    <source>
        <dbReference type="ARBA" id="ARBA00004141"/>
    </source>
</evidence>
<dbReference type="SUPFAM" id="SSF47384">
    <property type="entry name" value="Homodimeric domain of signal transducing histidine kinase"/>
    <property type="match status" value="1"/>
</dbReference>
<dbReference type="PROSITE" id="PS50112">
    <property type="entry name" value="PAS"/>
    <property type="match status" value="2"/>
</dbReference>
<dbReference type="GO" id="GO:0005524">
    <property type="term" value="F:ATP binding"/>
    <property type="evidence" value="ECO:0007669"/>
    <property type="project" value="UniProtKB-KW"/>
</dbReference>
<organism evidence="16 18">
    <name type="scientific">Arcobacter ellisii</name>
    <dbReference type="NCBI Taxonomy" id="913109"/>
    <lineage>
        <taxon>Bacteria</taxon>
        <taxon>Pseudomonadati</taxon>
        <taxon>Campylobacterota</taxon>
        <taxon>Epsilonproteobacteria</taxon>
        <taxon>Campylobacterales</taxon>
        <taxon>Arcobacteraceae</taxon>
        <taxon>Arcobacter</taxon>
    </lineage>
</organism>
<dbReference type="Gene3D" id="3.30.450.20">
    <property type="entry name" value="PAS domain"/>
    <property type="match status" value="2"/>
</dbReference>
<keyword evidence="7" id="KW-0547">Nucleotide-binding</keyword>
<dbReference type="InterPro" id="IPR036890">
    <property type="entry name" value="HATPase_C_sf"/>
</dbReference>
<dbReference type="GO" id="GO:0016020">
    <property type="term" value="C:membrane"/>
    <property type="evidence" value="ECO:0007669"/>
    <property type="project" value="UniProtKB-SubCell"/>
</dbReference>
<dbReference type="RefSeq" id="WP_118915990.1">
    <property type="nucleotide sequence ID" value="NZ_CP032097.1"/>
</dbReference>
<dbReference type="Proteomes" id="UP000262582">
    <property type="component" value="Chromosome"/>
</dbReference>
<evidence type="ECO:0000256" key="9">
    <source>
        <dbReference type="ARBA" id="ARBA00022840"/>
    </source>
</evidence>
<name>A0A347U4F7_9BACT</name>
<dbReference type="GO" id="GO:0000156">
    <property type="term" value="F:phosphorelay response regulator activity"/>
    <property type="evidence" value="ECO:0007669"/>
    <property type="project" value="TreeGrafter"/>
</dbReference>
<dbReference type="GO" id="GO:0030295">
    <property type="term" value="F:protein kinase activator activity"/>
    <property type="evidence" value="ECO:0007669"/>
    <property type="project" value="TreeGrafter"/>
</dbReference>
<dbReference type="Gene3D" id="3.30.565.10">
    <property type="entry name" value="Histidine kinase-like ATPase, C-terminal domain"/>
    <property type="match status" value="1"/>
</dbReference>
<keyword evidence="17" id="KW-1185">Reference proteome</keyword>
<evidence type="ECO:0000259" key="14">
    <source>
        <dbReference type="PROSITE" id="PS50112"/>
    </source>
</evidence>
<dbReference type="Gene3D" id="1.10.287.130">
    <property type="match status" value="1"/>
</dbReference>
<dbReference type="InterPro" id="IPR000014">
    <property type="entry name" value="PAS"/>
</dbReference>
<keyword evidence="11" id="KW-0902">Two-component regulatory system</keyword>
<evidence type="ECO:0000256" key="1">
    <source>
        <dbReference type="ARBA" id="ARBA00000085"/>
    </source>
</evidence>
<keyword evidence="8" id="KW-0418">Kinase</keyword>
<sequence length="472" mass="55326">MDNQYHNLLSTLFNESLDAILVLDLKTQKFILSNQKALELYNYTKEEFKEITPKDLTLEFITPEEMEKRQKNILEKGWDKFKTKHKTKEGNPLDVLIKSKKIELVPESPLLYITVINLGKEQKIEQEFETIFYSSKDGIATIDLDGNFIKFNDSFKQLSEYSYKELMNISALELFSKENKEKIKELITQVIKKKYIENFETTFITKYEKSMIIYITMNLMPNQKEILLIIKNFTHLKLIELEKKFKSLNELIQNISHQWKQPLSTISIIASGVKLQNELNLYDVSNLDQDMNKIVEITNYLSNIINNFDDMAFENLEKSYSICQLVNEILHDMKKVINKNQITIVTDYKIDNKVFIDKFRFAEAIKNILNNSIEAFIENKIDNRIITIKTEDINSHLRLKIEDNAGGIDEKILRKIFEPYFTTKHQSQGTGLGLTNTYKIIVEMHKYSLSIDNCQIIFNNKKYKGLCVAITF</sequence>
<accession>A0A347U4F7</accession>
<reference evidence="16 18" key="1">
    <citation type="submission" date="2017-09" db="EMBL/GenBank/DDBJ databases">
        <title>Genomics of the genus Arcobacter.</title>
        <authorList>
            <person name="Perez-Cataluna A."/>
            <person name="Figueras M.J."/>
            <person name="Salas-Masso N."/>
        </authorList>
    </citation>
    <scope>NUCLEOTIDE SEQUENCE [LARGE SCALE GENOMIC DNA]</scope>
    <source>
        <strain evidence="16 18">CECT 7837</strain>
    </source>
</reference>
<evidence type="ECO:0000256" key="5">
    <source>
        <dbReference type="ARBA" id="ARBA00022679"/>
    </source>
</evidence>
<evidence type="ECO:0000259" key="13">
    <source>
        <dbReference type="PROSITE" id="PS50109"/>
    </source>
</evidence>
<dbReference type="EMBL" id="NXIG01000001">
    <property type="protein sequence ID" value="RXI32932.1"/>
    <property type="molecule type" value="Genomic_DNA"/>
</dbReference>
<dbReference type="GO" id="GO:0007234">
    <property type="term" value="P:osmosensory signaling via phosphorelay pathway"/>
    <property type="evidence" value="ECO:0007669"/>
    <property type="project" value="TreeGrafter"/>
</dbReference>
<reference evidence="15 17" key="2">
    <citation type="submission" date="2018-08" db="EMBL/GenBank/DDBJ databases">
        <title>Complete genome of the Arcobacter ellisii type strain LMG 26155.</title>
        <authorList>
            <person name="Miller W.G."/>
            <person name="Yee E."/>
            <person name="Bono J.L."/>
        </authorList>
    </citation>
    <scope>NUCLEOTIDE SEQUENCE [LARGE SCALE GENOMIC DNA]</scope>
    <source>
        <strain evidence="15 17">LMG 26155</strain>
    </source>
</reference>
<dbReference type="Pfam" id="PF13426">
    <property type="entry name" value="PAS_9"/>
    <property type="match status" value="1"/>
</dbReference>
<dbReference type="InterPro" id="IPR036097">
    <property type="entry name" value="HisK_dim/P_sf"/>
</dbReference>
<evidence type="ECO:0000256" key="11">
    <source>
        <dbReference type="ARBA" id="ARBA00023012"/>
    </source>
</evidence>
<comment type="subcellular location">
    <subcellularLocation>
        <location evidence="2">Membrane</location>
        <topology evidence="2">Multi-pass membrane protein</topology>
    </subcellularLocation>
</comment>
<dbReference type="InterPro" id="IPR003594">
    <property type="entry name" value="HATPase_dom"/>
</dbReference>
<dbReference type="EC" id="2.7.13.3" evidence="3"/>
<evidence type="ECO:0000256" key="7">
    <source>
        <dbReference type="ARBA" id="ARBA00022741"/>
    </source>
</evidence>
<dbReference type="PANTHER" id="PTHR42878">
    <property type="entry name" value="TWO-COMPONENT HISTIDINE KINASE"/>
    <property type="match status" value="1"/>
</dbReference>
<dbReference type="SUPFAM" id="SSF55874">
    <property type="entry name" value="ATPase domain of HSP90 chaperone/DNA topoisomerase II/histidine kinase"/>
    <property type="match status" value="1"/>
</dbReference>
<gene>
    <name evidence="15" type="ORF">AELL_0028</name>
    <name evidence="16" type="ORF">CP962_00570</name>
</gene>
<dbReference type="SMART" id="SM00091">
    <property type="entry name" value="PAS"/>
    <property type="match status" value="2"/>
</dbReference>
<dbReference type="InterPro" id="IPR005467">
    <property type="entry name" value="His_kinase_dom"/>
</dbReference>
<feature type="domain" description="PAS" evidence="14">
    <location>
        <begin position="5"/>
        <end position="73"/>
    </location>
</feature>
<evidence type="ECO:0000313" key="17">
    <source>
        <dbReference type="Proteomes" id="UP000262582"/>
    </source>
</evidence>
<proteinExistence type="predicted"/>
<evidence type="ECO:0000256" key="3">
    <source>
        <dbReference type="ARBA" id="ARBA00012438"/>
    </source>
</evidence>
<feature type="domain" description="PAS" evidence="14">
    <location>
        <begin position="124"/>
        <end position="194"/>
    </location>
</feature>
<dbReference type="GO" id="GO:0000155">
    <property type="term" value="F:phosphorelay sensor kinase activity"/>
    <property type="evidence" value="ECO:0007669"/>
    <property type="project" value="InterPro"/>
</dbReference>